<evidence type="ECO:0000256" key="3">
    <source>
        <dbReference type="ARBA" id="ARBA00023002"/>
    </source>
</evidence>
<comment type="similarity">
    <text evidence="1">Belongs to the short-chain dehydrogenases/reductases (SDR) family.</text>
</comment>
<dbReference type="InterPro" id="IPR003560">
    <property type="entry name" value="DHB_DH"/>
</dbReference>
<gene>
    <name evidence="5" type="ORF">DSL72_007663</name>
</gene>
<dbReference type="AlphaFoldDB" id="A0A8A3PIE5"/>
<dbReference type="GO" id="GO:0008667">
    <property type="term" value="F:2,3-dihydro-2,3-dihydroxybenzoate dehydrogenase activity"/>
    <property type="evidence" value="ECO:0007669"/>
    <property type="project" value="InterPro"/>
</dbReference>
<dbReference type="PANTHER" id="PTHR43618:SF12">
    <property type="entry name" value="OXIDOREDUCTASE, SHORT-CHAIN DEHYDROGENASE_REDUCTASE FAMILY (AFU_ORTHOLOGUE AFUA_1G14540)"/>
    <property type="match status" value="1"/>
</dbReference>
<dbReference type="SUPFAM" id="SSF51735">
    <property type="entry name" value="NAD(P)-binding Rossmann-fold domains"/>
    <property type="match status" value="1"/>
</dbReference>
<keyword evidence="2" id="KW-0521">NADP</keyword>
<dbReference type="OrthoDB" id="294295at2759"/>
<dbReference type="InterPro" id="IPR036291">
    <property type="entry name" value="NAD(P)-bd_dom_sf"/>
</dbReference>
<feature type="region of interest" description="Disordered" evidence="4">
    <location>
        <begin position="1"/>
        <end position="25"/>
    </location>
</feature>
<evidence type="ECO:0000256" key="1">
    <source>
        <dbReference type="ARBA" id="ARBA00006484"/>
    </source>
</evidence>
<evidence type="ECO:0000313" key="5">
    <source>
        <dbReference type="EMBL" id="QSZ34805.1"/>
    </source>
</evidence>
<evidence type="ECO:0000256" key="2">
    <source>
        <dbReference type="ARBA" id="ARBA00022857"/>
    </source>
</evidence>
<dbReference type="Gene3D" id="3.40.50.720">
    <property type="entry name" value="NAD(P)-binding Rossmann-like Domain"/>
    <property type="match status" value="1"/>
</dbReference>
<dbReference type="Pfam" id="PF13561">
    <property type="entry name" value="adh_short_C2"/>
    <property type="match status" value="1"/>
</dbReference>
<keyword evidence="6" id="KW-1185">Reference proteome</keyword>
<dbReference type="PRINTS" id="PR01397">
    <property type="entry name" value="DHBDHDRGNASE"/>
</dbReference>
<dbReference type="PANTHER" id="PTHR43618">
    <property type="entry name" value="7-ALPHA-HYDROXYSTEROID DEHYDROGENASE"/>
    <property type="match status" value="1"/>
</dbReference>
<organism evidence="5 6">
    <name type="scientific">Monilinia vaccinii-corymbosi</name>
    <dbReference type="NCBI Taxonomy" id="61207"/>
    <lineage>
        <taxon>Eukaryota</taxon>
        <taxon>Fungi</taxon>
        <taxon>Dikarya</taxon>
        <taxon>Ascomycota</taxon>
        <taxon>Pezizomycotina</taxon>
        <taxon>Leotiomycetes</taxon>
        <taxon>Helotiales</taxon>
        <taxon>Sclerotiniaceae</taxon>
        <taxon>Monilinia</taxon>
    </lineage>
</organism>
<evidence type="ECO:0000313" key="6">
    <source>
        <dbReference type="Proteomes" id="UP000672032"/>
    </source>
</evidence>
<evidence type="ECO:0000256" key="4">
    <source>
        <dbReference type="SAM" id="MobiDB-lite"/>
    </source>
</evidence>
<sequence>MANGLLAQNGGAQEFAKANPNGRLGRPEDIAGVVVYLASRAGSHVNGANIVVDGGEWLSRKVPRDVGKDEEKAKAKL</sequence>
<name>A0A8A3PIE5_9HELO</name>
<protein>
    <submittedName>
        <fullName evidence="5">Uncharacterized protein</fullName>
    </submittedName>
</protein>
<dbReference type="Proteomes" id="UP000672032">
    <property type="component" value="Chromosome 5"/>
</dbReference>
<dbReference type="EMBL" id="CP063409">
    <property type="protein sequence ID" value="QSZ34805.1"/>
    <property type="molecule type" value="Genomic_DNA"/>
</dbReference>
<accession>A0A8A3PIE5</accession>
<keyword evidence="3" id="KW-0560">Oxidoreductase</keyword>
<proteinExistence type="inferred from homology"/>
<dbReference type="InterPro" id="IPR052178">
    <property type="entry name" value="Sec_Metab_Biosynth_SDR"/>
</dbReference>
<dbReference type="InterPro" id="IPR002347">
    <property type="entry name" value="SDR_fam"/>
</dbReference>
<dbReference type="GO" id="GO:0019290">
    <property type="term" value="P:siderophore biosynthetic process"/>
    <property type="evidence" value="ECO:0007669"/>
    <property type="project" value="InterPro"/>
</dbReference>
<reference evidence="5" key="1">
    <citation type="submission" date="2020-10" db="EMBL/GenBank/DDBJ databases">
        <title>Genome Sequence of Monilinia vaccinii-corymbosi Sheds Light on Mummy Berry Disease Infection of Blueberry and Mating Type.</title>
        <authorList>
            <person name="Yow A.G."/>
            <person name="Zhang Y."/>
            <person name="Bansal K."/>
            <person name="Eacker S.M."/>
            <person name="Sullivan S."/>
            <person name="Liachko I."/>
            <person name="Cubeta M.A."/>
            <person name="Rollins J.A."/>
            <person name="Ashrafi H."/>
        </authorList>
    </citation>
    <scope>NUCLEOTIDE SEQUENCE</scope>
    <source>
        <strain evidence="5">RL-1</strain>
    </source>
</reference>